<reference evidence="1 2" key="1">
    <citation type="journal article" date="2019" name="Nat. Med.">
        <title>A library of human gut bacterial isolates paired with longitudinal multiomics data enables mechanistic microbiome research.</title>
        <authorList>
            <person name="Poyet M."/>
            <person name="Groussin M."/>
            <person name="Gibbons S.M."/>
            <person name="Avila-Pacheco J."/>
            <person name="Jiang X."/>
            <person name="Kearney S.M."/>
            <person name="Perrotta A.R."/>
            <person name="Berdy B."/>
            <person name="Zhao S."/>
            <person name="Lieberman T.D."/>
            <person name="Swanson P.K."/>
            <person name="Smith M."/>
            <person name="Roesemann S."/>
            <person name="Alexander J.E."/>
            <person name="Rich S.A."/>
            <person name="Livny J."/>
            <person name="Vlamakis H."/>
            <person name="Clish C."/>
            <person name="Bullock K."/>
            <person name="Deik A."/>
            <person name="Scott J."/>
            <person name="Pierce K.A."/>
            <person name="Xavier R.J."/>
            <person name="Alm E.J."/>
        </authorList>
    </citation>
    <scope>NUCLEOTIDE SEQUENCE [LARGE SCALE GENOMIC DNA]</scope>
    <source>
        <strain evidence="1 2">BIOML-A165</strain>
    </source>
</reference>
<evidence type="ECO:0000313" key="1">
    <source>
        <dbReference type="EMBL" id="KAB4444044.1"/>
    </source>
</evidence>
<dbReference type="EMBL" id="WCSB01000201">
    <property type="protein sequence ID" value="KAB4444044.1"/>
    <property type="molecule type" value="Genomic_DNA"/>
</dbReference>
<protein>
    <submittedName>
        <fullName evidence="1">Biopolymer transporter ExbD</fullName>
    </submittedName>
</protein>
<organism evidence="1 2">
    <name type="scientific">Bacteroides thetaiotaomicron</name>
    <dbReference type="NCBI Taxonomy" id="818"/>
    <lineage>
        <taxon>Bacteria</taxon>
        <taxon>Pseudomonadati</taxon>
        <taxon>Bacteroidota</taxon>
        <taxon>Bacteroidia</taxon>
        <taxon>Bacteroidales</taxon>
        <taxon>Bacteroidaceae</taxon>
        <taxon>Bacteroides</taxon>
    </lineage>
</organism>
<proteinExistence type="predicted"/>
<name>A0A7J5J9Q1_BACT4</name>
<feature type="non-terminal residue" evidence="1">
    <location>
        <position position="1"/>
    </location>
</feature>
<sequence>NVMSSLQDLRENRYNLITSLKTTSDK</sequence>
<comment type="caution">
    <text evidence="1">The sequence shown here is derived from an EMBL/GenBank/DDBJ whole genome shotgun (WGS) entry which is preliminary data.</text>
</comment>
<evidence type="ECO:0000313" key="2">
    <source>
        <dbReference type="Proteomes" id="UP000460317"/>
    </source>
</evidence>
<accession>A0A7J5J9Q1</accession>
<dbReference type="Proteomes" id="UP000460317">
    <property type="component" value="Unassembled WGS sequence"/>
</dbReference>
<gene>
    <name evidence="1" type="ORF">GAN93_26550</name>
</gene>
<dbReference type="AlphaFoldDB" id="A0A7J5J9Q1"/>